<name>A0ABP7VE62_9BACI</name>
<feature type="transmembrane region" description="Helical" evidence="1">
    <location>
        <begin position="213"/>
        <end position="232"/>
    </location>
</feature>
<reference evidence="4" key="1">
    <citation type="journal article" date="2019" name="Int. J. Syst. Evol. Microbiol.">
        <title>The Global Catalogue of Microorganisms (GCM) 10K type strain sequencing project: providing services to taxonomists for standard genome sequencing and annotation.</title>
        <authorList>
            <consortium name="The Broad Institute Genomics Platform"/>
            <consortium name="The Broad Institute Genome Sequencing Center for Infectious Disease"/>
            <person name="Wu L."/>
            <person name="Ma J."/>
        </authorList>
    </citation>
    <scope>NUCLEOTIDE SEQUENCE [LARGE SCALE GENOMIC DNA]</scope>
    <source>
        <strain evidence="4">JCM 17250</strain>
    </source>
</reference>
<protein>
    <submittedName>
        <fullName evidence="3">Cell division topological determinant MinJ</fullName>
    </submittedName>
</protein>
<proteinExistence type="predicted"/>
<gene>
    <name evidence="3" type="primary">minJ</name>
    <name evidence="3" type="ORF">GCM10022410_09770</name>
</gene>
<organism evidence="3 4">
    <name type="scientific">Amphibacillus indicireducens</name>
    <dbReference type="NCBI Taxonomy" id="1076330"/>
    <lineage>
        <taxon>Bacteria</taxon>
        <taxon>Bacillati</taxon>
        <taxon>Bacillota</taxon>
        <taxon>Bacilli</taxon>
        <taxon>Bacillales</taxon>
        <taxon>Bacillaceae</taxon>
        <taxon>Amphibacillus</taxon>
    </lineage>
</organism>
<evidence type="ECO:0000313" key="3">
    <source>
        <dbReference type="EMBL" id="GAA4065353.1"/>
    </source>
</evidence>
<dbReference type="InterPro" id="IPR036034">
    <property type="entry name" value="PDZ_sf"/>
</dbReference>
<feature type="transmembrane region" description="Helical" evidence="1">
    <location>
        <begin position="244"/>
        <end position="261"/>
    </location>
</feature>
<keyword evidence="1" id="KW-0472">Membrane</keyword>
<feature type="domain" description="PDZ" evidence="2">
    <location>
        <begin position="283"/>
        <end position="360"/>
    </location>
</feature>
<keyword evidence="3" id="KW-0132">Cell division</keyword>
<dbReference type="Pfam" id="PF17820">
    <property type="entry name" value="PDZ_6"/>
    <property type="match status" value="1"/>
</dbReference>
<keyword evidence="1" id="KW-0812">Transmembrane</keyword>
<accession>A0ABP7VE62</accession>
<dbReference type="EMBL" id="BAABDL010000051">
    <property type="protein sequence ID" value="GAA4065353.1"/>
    <property type="molecule type" value="Genomic_DNA"/>
</dbReference>
<dbReference type="GO" id="GO:0051301">
    <property type="term" value="P:cell division"/>
    <property type="evidence" value="ECO:0007669"/>
    <property type="project" value="UniProtKB-KW"/>
</dbReference>
<dbReference type="RefSeq" id="WP_344910940.1">
    <property type="nucleotide sequence ID" value="NZ_BAABDL010000051.1"/>
</dbReference>
<evidence type="ECO:0000259" key="2">
    <source>
        <dbReference type="SMART" id="SM00228"/>
    </source>
</evidence>
<feature type="transmembrane region" description="Helical" evidence="1">
    <location>
        <begin position="12"/>
        <end position="33"/>
    </location>
</feature>
<feature type="transmembrane region" description="Helical" evidence="1">
    <location>
        <begin position="62"/>
        <end position="93"/>
    </location>
</feature>
<dbReference type="InterPro" id="IPR001478">
    <property type="entry name" value="PDZ"/>
</dbReference>
<evidence type="ECO:0000256" key="1">
    <source>
        <dbReference type="SAM" id="Phobius"/>
    </source>
</evidence>
<dbReference type="InterPro" id="IPR041489">
    <property type="entry name" value="PDZ_6"/>
</dbReference>
<feature type="transmembrane region" description="Helical" evidence="1">
    <location>
        <begin position="139"/>
        <end position="157"/>
    </location>
</feature>
<dbReference type="SUPFAM" id="SSF50156">
    <property type="entry name" value="PDZ domain-like"/>
    <property type="match status" value="1"/>
</dbReference>
<dbReference type="Gene3D" id="2.30.42.10">
    <property type="match status" value="1"/>
</dbReference>
<keyword evidence="4" id="KW-1185">Reference proteome</keyword>
<dbReference type="SMART" id="SM00228">
    <property type="entry name" value="PDZ"/>
    <property type="match status" value="1"/>
</dbReference>
<dbReference type="Proteomes" id="UP001501734">
    <property type="component" value="Unassembled WGS sequence"/>
</dbReference>
<keyword evidence="3" id="KW-0131">Cell cycle</keyword>
<keyword evidence="1" id="KW-1133">Transmembrane helix</keyword>
<feature type="transmembrane region" description="Helical" evidence="1">
    <location>
        <begin position="100"/>
        <end position="119"/>
    </location>
</feature>
<sequence>MENWLLEIGKAFIRLLFNPLLYWFILITLFASLSRIKRERKQFGRKIYPLYDEWYGQRLKSLVFGLLLSIGMTVLGVGIHPLMLAGIVCMTILFTLTKRFTLLSSAYIFGFTAIILLFLPYYHSYLPPIFQNEITQIDWVVFTTIMGIFLIIESLMISSVSRDQTFPELINSSRGKIVGQHRYKKIALIPLLFIWPVGSLSFISNWWPVIEWNGLPFGLIIFPFLIGFDFPIAGGLPTKVAKRYSEYPLLLGFLIVALSLMSYYVKILTLVTVLVAIVGREFISYRLKIKDQQQLPLFSPLPNGLKVLAILPGTPAIELGLIPGDTIKKVNGQAVATPTEFYQALQINRAFCKLDIIDERGELRFAQRAFYQGEHHELGVIFVENHQDRMKQSV</sequence>
<feature type="transmembrane region" description="Helical" evidence="1">
    <location>
        <begin position="186"/>
        <end position="207"/>
    </location>
</feature>
<comment type="caution">
    <text evidence="3">The sequence shown here is derived from an EMBL/GenBank/DDBJ whole genome shotgun (WGS) entry which is preliminary data.</text>
</comment>
<evidence type="ECO:0000313" key="4">
    <source>
        <dbReference type="Proteomes" id="UP001501734"/>
    </source>
</evidence>